<feature type="domain" description="Methyltransferase" evidence="1">
    <location>
        <begin position="110"/>
        <end position="181"/>
    </location>
</feature>
<dbReference type="InterPro" id="IPR025714">
    <property type="entry name" value="Methyltranfer_dom"/>
</dbReference>
<evidence type="ECO:0000313" key="2">
    <source>
        <dbReference type="EMBL" id="KAL3884429.1"/>
    </source>
</evidence>
<protein>
    <recommendedName>
        <fullName evidence="1">Methyltransferase domain-containing protein</fullName>
    </recommendedName>
</protein>
<sequence>MQMGAADFDNICLFLAEFQWVYNFRLTHFFIDEVWKHVPEEWMEYLLSMTVDELSQVPSGKLKEGWPESFHAFVKKSLLYSSICTHAVSTIDSLDQICINGQIKRGMTPKKLHEVCHMTSLVDHVTRESGAEVIVDVGSGLGYLGQVLHDEFHYPVLGLESQSGHTSGAEQRARHIEKCYFLRNSTYELRCDPESQQNLQTLLIDWFSKFDTEQCDCHFNSRSSKKKSSHSIKETKAQSSKELYDCDPNLIPFLSDLSQSKDMQSDIKENDSSSVFHTLDSSAEKLMPLAKFTQNREKFKISGKDVMCNKCHGSLSSKTIYDTNLVNSHENTKTPVNEECINSIPVTCDIDGNDLAASKRINRNTVDDGTVLSQNDKDGNKIVESEDGRHAYCNKNKGLPTNNITRTLLVMPKSCMIGLHCCGDLTPAMLKCFASEDSVRALCCVSCCYHRMKYDESLKEFSMFPMSTALETAMDIACEKFPGWSVGTYGLRLAAQETRTRWERQTVDDHALHLKNVAYRALLQLCVKKCDLVLKKSVRKIAHRADFSTFDNYVGAVTKHIHTDNAHTLQTFKEEMTRLYDEYCPCFEYIQPLTLLQVLLQPVLESLIHADRKAWLLERGFHSNMVPIFDDLISPRNLALIAIKS</sequence>
<accession>A0ABD3XDT0</accession>
<dbReference type="PANTHER" id="PTHR12496">
    <property type="entry name" value="CGI-41 METHYLTRANSFERASE"/>
    <property type="match status" value="1"/>
</dbReference>
<proteinExistence type="predicted"/>
<dbReference type="InterPro" id="IPR052220">
    <property type="entry name" value="METTL25"/>
</dbReference>
<evidence type="ECO:0000259" key="1">
    <source>
        <dbReference type="Pfam" id="PF13679"/>
    </source>
</evidence>
<reference evidence="2 3" key="1">
    <citation type="submission" date="2024-11" db="EMBL/GenBank/DDBJ databases">
        <title>Chromosome-level genome assembly of the freshwater bivalve Anodonta woodiana.</title>
        <authorList>
            <person name="Chen X."/>
        </authorList>
    </citation>
    <scope>NUCLEOTIDE SEQUENCE [LARGE SCALE GENOMIC DNA]</scope>
    <source>
        <strain evidence="2">MN2024</strain>
        <tissue evidence="2">Gills</tissue>
    </source>
</reference>
<dbReference type="PANTHER" id="PTHR12496:SF0">
    <property type="entry name" value="METHYLTRANSFERASE DOMAIN-CONTAINING PROTEIN"/>
    <property type="match status" value="1"/>
</dbReference>
<dbReference type="EMBL" id="JBJQND010000002">
    <property type="protein sequence ID" value="KAL3884429.1"/>
    <property type="molecule type" value="Genomic_DNA"/>
</dbReference>
<gene>
    <name evidence="2" type="ORF">ACJMK2_024568</name>
</gene>
<keyword evidence="3" id="KW-1185">Reference proteome</keyword>
<comment type="caution">
    <text evidence="2">The sequence shown here is derived from an EMBL/GenBank/DDBJ whole genome shotgun (WGS) entry which is preliminary data.</text>
</comment>
<dbReference type="Pfam" id="PF13679">
    <property type="entry name" value="Methyltransf_32"/>
    <property type="match status" value="2"/>
</dbReference>
<organism evidence="2 3">
    <name type="scientific">Sinanodonta woodiana</name>
    <name type="common">Chinese pond mussel</name>
    <name type="synonym">Anodonta woodiana</name>
    <dbReference type="NCBI Taxonomy" id="1069815"/>
    <lineage>
        <taxon>Eukaryota</taxon>
        <taxon>Metazoa</taxon>
        <taxon>Spiralia</taxon>
        <taxon>Lophotrochozoa</taxon>
        <taxon>Mollusca</taxon>
        <taxon>Bivalvia</taxon>
        <taxon>Autobranchia</taxon>
        <taxon>Heteroconchia</taxon>
        <taxon>Palaeoheterodonta</taxon>
        <taxon>Unionida</taxon>
        <taxon>Unionoidea</taxon>
        <taxon>Unionidae</taxon>
        <taxon>Unioninae</taxon>
        <taxon>Sinanodonta</taxon>
    </lineage>
</organism>
<dbReference type="Proteomes" id="UP001634394">
    <property type="component" value="Unassembled WGS sequence"/>
</dbReference>
<dbReference type="AlphaFoldDB" id="A0ABD3XDT0"/>
<evidence type="ECO:0000313" key="3">
    <source>
        <dbReference type="Proteomes" id="UP001634394"/>
    </source>
</evidence>
<feature type="domain" description="Methyltransferase" evidence="1">
    <location>
        <begin position="409"/>
        <end position="453"/>
    </location>
</feature>
<name>A0ABD3XDT0_SINWO</name>